<comment type="subcellular location">
    <subcellularLocation>
        <location evidence="1">Cell inner membrane</location>
        <topology evidence="1">Multi-pass membrane protein</topology>
    </subcellularLocation>
</comment>
<evidence type="ECO:0000313" key="7">
    <source>
        <dbReference type="Proteomes" id="UP001149163"/>
    </source>
</evidence>
<feature type="transmembrane region" description="Helical" evidence="4">
    <location>
        <begin position="612"/>
        <end position="637"/>
    </location>
</feature>
<reference evidence="6" key="1">
    <citation type="submission" date="2022-11" db="EMBL/GenBank/DDBJ databases">
        <authorList>
            <person name="Petersen C."/>
        </authorList>
    </citation>
    <scope>NUCLEOTIDE SEQUENCE</scope>
    <source>
        <strain evidence="6">IBT 26290</strain>
    </source>
</reference>
<feature type="transmembrane region" description="Helical" evidence="4">
    <location>
        <begin position="44"/>
        <end position="66"/>
    </location>
</feature>
<evidence type="ECO:0000256" key="1">
    <source>
        <dbReference type="ARBA" id="ARBA00004429"/>
    </source>
</evidence>
<dbReference type="PANTHER" id="PTHR43702:SF13">
    <property type="entry name" value="MONOSACCHARIDE TRANSPORTER, PUTATIVE (AFU_ORTHOLOGUE AFUA_4G06630)-RELATED"/>
    <property type="match status" value="1"/>
</dbReference>
<feature type="transmembrane region" description="Helical" evidence="4">
    <location>
        <begin position="204"/>
        <end position="228"/>
    </location>
</feature>
<reference evidence="6" key="2">
    <citation type="journal article" date="2023" name="IMA Fungus">
        <title>Comparative genomic study of the Penicillium genus elucidates a diverse pangenome and 15 lateral gene transfer events.</title>
        <authorList>
            <person name="Petersen C."/>
            <person name="Sorensen T."/>
            <person name="Nielsen M.R."/>
            <person name="Sondergaard T.E."/>
            <person name="Sorensen J.L."/>
            <person name="Fitzpatrick D.A."/>
            <person name="Frisvad J.C."/>
            <person name="Nielsen K.L."/>
        </authorList>
    </citation>
    <scope>NUCLEOTIDE SEQUENCE</scope>
    <source>
        <strain evidence="6">IBT 26290</strain>
    </source>
</reference>
<dbReference type="SUPFAM" id="SSF103473">
    <property type="entry name" value="MFS general substrate transporter"/>
    <property type="match status" value="1"/>
</dbReference>
<keyword evidence="4" id="KW-0812">Transmembrane</keyword>
<evidence type="ECO:0000256" key="3">
    <source>
        <dbReference type="SAM" id="MobiDB-lite"/>
    </source>
</evidence>
<sequence>MFLVGGRNTGIFVGVTVTVILASIFVALRLVNRFAISKHSGWDDYSIIVAWILAFGLSFTVDFAVSKGLGLHKDRIPATGIHQLLVARYVAIVLFNPALMMTKVSILLLYLTIARRPHNFLRIGSYITLAVVVVGGLVLTFITAFQCRPVQAVYDINIKNPSCIPIEDIYLASVPVSLATDLAILVLPLPLLASLALRRWEKTILLLTFVLGVVFIIVVDVTRIYYLQLAAASLRELANAKVPVSLDFLYNAGLVLLWSAVEVNVAIVGACIPTLRPLVKLLIAKMKMVLSYSHGSSEGELIRSPSSPSTLDGFGPPSLNERLRHSMRSEAPLVDNQQQHHPYQMSMRSSHTLSDPEAARRPSRRTETSARWRFSHTEPPKCMLDMEGTESVKYCAIVTLILFVEGFIVTMLFSVNGKMVVVTSQQQGIGISSATYGGGAIGCFLAYGLLRRLGFRPTFVTGFAIISVGTLVFWPSGALSSYTGFIVSNVLVGMGIPLLELTGIAFIVLCGPPKYVEIRLLFALSISYIGSTVSLVLAQKVFFKNVADAHSLIVIQWAYLTIALITTLLSLLVYYTPLPEATASELRSRERRLWIDPSQKLYGRVPVLHSTLALAVLSSFCSAGALTCLRTFVGTLLKSISTGSGAGTSTNLGPLDLNIVLTAIYAGAHMIAAFLACLIPPRILLLWAYACGIVFSTLIMQLYFSSAETTEYLVIFFAIVLGPIPSLCLAVALPGMGAHTKIATTLMECSANLAACVTVWIMFAVTHAPSHSVQYSFCVLVALYAAGAVFPLYVTLVPSSLPYNRPPALRAVWKRFRRQ</sequence>
<dbReference type="RefSeq" id="XP_056538586.1">
    <property type="nucleotide sequence ID" value="XM_056692629.1"/>
</dbReference>
<feature type="transmembrane region" description="Helical" evidence="4">
    <location>
        <begin position="86"/>
        <end position="111"/>
    </location>
</feature>
<feature type="compositionally biased region" description="Basic and acidic residues" evidence="3">
    <location>
        <begin position="357"/>
        <end position="371"/>
    </location>
</feature>
<keyword evidence="2" id="KW-1003">Cell membrane</keyword>
<feature type="transmembrane region" description="Helical" evidence="4">
    <location>
        <begin position="774"/>
        <end position="796"/>
    </location>
</feature>
<dbReference type="GeneID" id="81431805"/>
<dbReference type="InterPro" id="IPR050375">
    <property type="entry name" value="MFS_TsgA-like"/>
</dbReference>
<feature type="compositionally biased region" description="Polar residues" evidence="3">
    <location>
        <begin position="335"/>
        <end position="353"/>
    </location>
</feature>
<evidence type="ECO:0000256" key="2">
    <source>
        <dbReference type="ARBA" id="ARBA00022475"/>
    </source>
</evidence>
<comment type="caution">
    <text evidence="6">The sequence shown here is derived from an EMBL/GenBank/DDBJ whole genome shotgun (WGS) entry which is preliminary data.</text>
</comment>
<feature type="transmembrane region" description="Helical" evidence="4">
    <location>
        <begin position="486"/>
        <end position="509"/>
    </location>
</feature>
<evidence type="ECO:0000313" key="6">
    <source>
        <dbReference type="EMBL" id="KAJ5151253.1"/>
    </source>
</evidence>
<dbReference type="AlphaFoldDB" id="A0A9W9LED4"/>
<protein>
    <recommendedName>
        <fullName evidence="5">Rhodopsin domain-containing protein</fullName>
    </recommendedName>
</protein>
<dbReference type="Proteomes" id="UP001149163">
    <property type="component" value="Unassembled WGS sequence"/>
</dbReference>
<gene>
    <name evidence="6" type="ORF">N7482_010505</name>
</gene>
<proteinExistence type="predicted"/>
<keyword evidence="4" id="KW-0472">Membrane</keyword>
<dbReference type="EMBL" id="JAPQKN010000008">
    <property type="protein sequence ID" value="KAJ5151253.1"/>
    <property type="molecule type" value="Genomic_DNA"/>
</dbReference>
<feature type="transmembrane region" description="Helical" evidence="4">
    <location>
        <begin position="169"/>
        <end position="192"/>
    </location>
</feature>
<dbReference type="InterPro" id="IPR036259">
    <property type="entry name" value="MFS_trans_sf"/>
</dbReference>
<feature type="transmembrane region" description="Helical" evidence="4">
    <location>
        <begin position="657"/>
        <end position="679"/>
    </location>
</feature>
<keyword evidence="7" id="KW-1185">Reference proteome</keyword>
<accession>A0A9W9LED4</accession>
<feature type="transmembrane region" description="Helical" evidence="4">
    <location>
        <begin position="427"/>
        <end position="450"/>
    </location>
</feature>
<feature type="transmembrane region" description="Helical" evidence="4">
    <location>
        <begin position="248"/>
        <end position="272"/>
    </location>
</feature>
<feature type="transmembrane region" description="Helical" evidence="4">
    <location>
        <begin position="554"/>
        <end position="575"/>
    </location>
</feature>
<dbReference type="Pfam" id="PF20684">
    <property type="entry name" value="Fung_rhodopsin"/>
    <property type="match status" value="1"/>
</dbReference>
<name>A0A9W9LED4_9EURO</name>
<feature type="transmembrane region" description="Helical" evidence="4">
    <location>
        <begin position="123"/>
        <end position="145"/>
    </location>
</feature>
<feature type="region of interest" description="Disordered" evidence="3">
    <location>
        <begin position="335"/>
        <end position="371"/>
    </location>
</feature>
<feature type="transmembrane region" description="Helical" evidence="4">
    <location>
        <begin position="12"/>
        <end position="32"/>
    </location>
</feature>
<feature type="region of interest" description="Disordered" evidence="3">
    <location>
        <begin position="297"/>
        <end position="318"/>
    </location>
</feature>
<dbReference type="OrthoDB" id="546893at2759"/>
<dbReference type="Gene3D" id="1.20.1250.20">
    <property type="entry name" value="MFS general substrate transporter like domains"/>
    <property type="match status" value="1"/>
</dbReference>
<feature type="transmembrane region" description="Helical" evidence="4">
    <location>
        <begin position="521"/>
        <end position="542"/>
    </location>
</feature>
<feature type="domain" description="Rhodopsin" evidence="5">
    <location>
        <begin position="28"/>
        <end position="280"/>
    </location>
</feature>
<evidence type="ECO:0000259" key="5">
    <source>
        <dbReference type="Pfam" id="PF20684"/>
    </source>
</evidence>
<organism evidence="6 7">
    <name type="scientific">Penicillium canariense</name>
    <dbReference type="NCBI Taxonomy" id="189055"/>
    <lineage>
        <taxon>Eukaryota</taxon>
        <taxon>Fungi</taxon>
        <taxon>Dikarya</taxon>
        <taxon>Ascomycota</taxon>
        <taxon>Pezizomycotina</taxon>
        <taxon>Eurotiomycetes</taxon>
        <taxon>Eurotiomycetidae</taxon>
        <taxon>Eurotiales</taxon>
        <taxon>Aspergillaceae</taxon>
        <taxon>Penicillium</taxon>
    </lineage>
</organism>
<evidence type="ECO:0000256" key="4">
    <source>
        <dbReference type="SAM" id="Phobius"/>
    </source>
</evidence>
<dbReference type="GO" id="GO:0005886">
    <property type="term" value="C:plasma membrane"/>
    <property type="evidence" value="ECO:0007669"/>
    <property type="project" value="UniProtKB-SubCell"/>
</dbReference>
<feature type="transmembrane region" description="Helical" evidence="4">
    <location>
        <begin position="394"/>
        <end position="415"/>
    </location>
</feature>
<dbReference type="InterPro" id="IPR049326">
    <property type="entry name" value="Rhodopsin_dom_fungi"/>
</dbReference>
<dbReference type="PANTHER" id="PTHR43702">
    <property type="entry name" value="L-FUCOSE-PROTON SYMPORTER"/>
    <property type="match status" value="1"/>
</dbReference>
<feature type="transmembrane region" description="Helical" evidence="4">
    <location>
        <begin position="745"/>
        <end position="768"/>
    </location>
</feature>
<feature type="transmembrane region" description="Helical" evidence="4">
    <location>
        <begin position="457"/>
        <end position="474"/>
    </location>
</feature>
<feature type="transmembrane region" description="Helical" evidence="4">
    <location>
        <begin position="686"/>
        <end position="706"/>
    </location>
</feature>
<keyword evidence="4" id="KW-1133">Transmembrane helix</keyword>
<feature type="transmembrane region" description="Helical" evidence="4">
    <location>
        <begin position="712"/>
        <end position="733"/>
    </location>
</feature>